<comment type="caution">
    <text evidence="2">The sequence shown here is derived from an EMBL/GenBank/DDBJ whole genome shotgun (WGS) entry which is preliminary data.</text>
</comment>
<evidence type="ECO:0000313" key="2">
    <source>
        <dbReference type="EMBL" id="GGC78755.1"/>
    </source>
</evidence>
<feature type="compositionally biased region" description="Basic and acidic residues" evidence="1">
    <location>
        <begin position="110"/>
        <end position="125"/>
    </location>
</feature>
<evidence type="ECO:0000313" key="3">
    <source>
        <dbReference type="Proteomes" id="UP000597761"/>
    </source>
</evidence>
<protein>
    <recommendedName>
        <fullName evidence="4">DUF5709 domain-containing protein</fullName>
    </recommendedName>
</protein>
<proteinExistence type="predicted"/>
<dbReference type="EMBL" id="BMJI01000001">
    <property type="protein sequence ID" value="GGC78755.1"/>
    <property type="molecule type" value="Genomic_DNA"/>
</dbReference>
<organism evidence="2 3">
    <name type="scientific">Tersicoccus solisilvae</name>
    <dbReference type="NCBI Taxonomy" id="1882339"/>
    <lineage>
        <taxon>Bacteria</taxon>
        <taxon>Bacillati</taxon>
        <taxon>Actinomycetota</taxon>
        <taxon>Actinomycetes</taxon>
        <taxon>Micrococcales</taxon>
        <taxon>Micrococcaceae</taxon>
        <taxon>Tersicoccus</taxon>
    </lineage>
</organism>
<dbReference type="RefSeq" id="WP_188664914.1">
    <property type="nucleotide sequence ID" value="NZ_BMJI01000001.1"/>
</dbReference>
<reference evidence="3" key="1">
    <citation type="journal article" date="2019" name="Int. J. Syst. Evol. Microbiol.">
        <title>The Global Catalogue of Microorganisms (GCM) 10K type strain sequencing project: providing services to taxonomists for standard genome sequencing and annotation.</title>
        <authorList>
            <consortium name="The Broad Institute Genomics Platform"/>
            <consortium name="The Broad Institute Genome Sequencing Center for Infectious Disease"/>
            <person name="Wu L."/>
            <person name="Ma J."/>
        </authorList>
    </citation>
    <scope>NUCLEOTIDE SEQUENCE [LARGE SCALE GENOMIC DNA]</scope>
    <source>
        <strain evidence="3">CGMCC 1.15480</strain>
    </source>
</reference>
<gene>
    <name evidence="2" type="ORF">GCM10011512_01710</name>
</gene>
<sequence>MSRRNPQHPESTEGPDPAADEEATGWPPRTSPGIDPGRAADEGETRVRGDDELARGEDGEEFVTGAPTTGSKGLGAIWGDPEWSPVDEPMSERARQERDDATATASTAYELHETESGERYLTDHGADEDDDPSR</sequence>
<feature type="compositionally biased region" description="Basic and acidic residues" evidence="1">
    <location>
        <begin position="38"/>
        <end position="57"/>
    </location>
</feature>
<name>A0ABQ1NJG8_9MICC</name>
<feature type="region of interest" description="Disordered" evidence="1">
    <location>
        <begin position="1"/>
        <end position="134"/>
    </location>
</feature>
<accession>A0ABQ1NJG8</accession>
<evidence type="ECO:0000256" key="1">
    <source>
        <dbReference type="SAM" id="MobiDB-lite"/>
    </source>
</evidence>
<evidence type="ECO:0008006" key="4">
    <source>
        <dbReference type="Google" id="ProtNLM"/>
    </source>
</evidence>
<keyword evidence="3" id="KW-1185">Reference proteome</keyword>
<feature type="compositionally biased region" description="Basic and acidic residues" evidence="1">
    <location>
        <begin position="90"/>
        <end position="101"/>
    </location>
</feature>
<dbReference type="Proteomes" id="UP000597761">
    <property type="component" value="Unassembled WGS sequence"/>
</dbReference>